<protein>
    <submittedName>
        <fullName evidence="1">Uncharacterized protein</fullName>
    </submittedName>
</protein>
<sequence length="96" mass="11174">MIKTNPIIEFKQFLSLVKGLKEFKSKTGKRYKVISLDGSILSFLRETGEEWKLDLRKAHQAYLELQYFKTIDFKPYVPRRQSPALGLLLTVGLLKN</sequence>
<proteinExistence type="predicted"/>
<evidence type="ECO:0000313" key="2">
    <source>
        <dbReference type="Proteomes" id="UP000281810"/>
    </source>
</evidence>
<gene>
    <name evidence="1" type="ORF">EIB74_08615</name>
</gene>
<organism evidence="1 2">
    <name type="scientific">Epilithonimonas vandammei</name>
    <dbReference type="NCBI Taxonomy" id="2487072"/>
    <lineage>
        <taxon>Bacteria</taxon>
        <taxon>Pseudomonadati</taxon>
        <taxon>Bacteroidota</taxon>
        <taxon>Flavobacteriia</taxon>
        <taxon>Flavobacteriales</taxon>
        <taxon>Weeksellaceae</taxon>
        <taxon>Chryseobacterium group</taxon>
        <taxon>Epilithonimonas</taxon>
    </lineage>
</organism>
<reference evidence="2" key="1">
    <citation type="submission" date="2018-11" db="EMBL/GenBank/DDBJ databases">
        <title>Proposal to divide the Flavobacteriaceae and reorganize its genera based on Amino Acid Identity values calculated from whole genome sequences.</title>
        <authorList>
            <person name="Nicholson A.C."/>
            <person name="Gulvik C.A."/>
            <person name="Whitney A.M."/>
            <person name="Humrighouse B.W."/>
            <person name="Bell M."/>
            <person name="Holmes B."/>
            <person name="Steigerwalt A.B."/>
            <person name="Villarma A."/>
            <person name="Sheth M."/>
            <person name="Batra D."/>
            <person name="Pryor J."/>
            <person name="Bernardet J.-F."/>
            <person name="Hugo C."/>
            <person name="Kampfer P."/>
            <person name="Newman J.D."/>
            <person name="McQuiston J.R."/>
        </authorList>
    </citation>
    <scope>NUCLEOTIDE SEQUENCE [LARGE SCALE GENOMIC DNA]</scope>
    <source>
        <strain evidence="2">F5649</strain>
    </source>
</reference>
<dbReference type="EMBL" id="CP034161">
    <property type="protein sequence ID" value="AZI40017.1"/>
    <property type="molecule type" value="Genomic_DNA"/>
</dbReference>
<name>A0A3G8Y7C9_9FLAO</name>
<dbReference type="Proteomes" id="UP000281810">
    <property type="component" value="Chromosome"/>
</dbReference>
<dbReference type="AlphaFoldDB" id="A0A3G8Y7C9"/>
<dbReference type="OrthoDB" id="1453012at2"/>
<keyword evidence="2" id="KW-1185">Reference proteome</keyword>
<dbReference type="RefSeq" id="WP_124802199.1">
    <property type="nucleotide sequence ID" value="NZ_CP034161.1"/>
</dbReference>
<evidence type="ECO:0000313" key="1">
    <source>
        <dbReference type="EMBL" id="AZI40017.1"/>
    </source>
</evidence>
<accession>A0A3G8Y7C9</accession>